<dbReference type="GO" id="GO:0008773">
    <property type="term" value="F:[protein-PII] uridylyltransferase activity"/>
    <property type="evidence" value="ECO:0007669"/>
    <property type="project" value="InterPro"/>
</dbReference>
<accession>A0A3D5Q8K8</accession>
<dbReference type="Gene3D" id="2.60.120.10">
    <property type="entry name" value="Jelly Rolls"/>
    <property type="match status" value="1"/>
</dbReference>
<dbReference type="RefSeq" id="WP_273265574.1">
    <property type="nucleotide sequence ID" value="NZ_JAAZVV010000027.1"/>
</dbReference>
<evidence type="ECO:0000313" key="6">
    <source>
        <dbReference type="Proteomes" id="UP000262325"/>
    </source>
</evidence>
<dbReference type="Pfam" id="PF00571">
    <property type="entry name" value="CBS"/>
    <property type="match status" value="2"/>
</dbReference>
<proteinExistence type="predicted"/>
<reference evidence="5 6" key="1">
    <citation type="journal article" date="2018" name="Nat. Biotechnol.">
        <title>A standardized bacterial taxonomy based on genome phylogeny substantially revises the tree of life.</title>
        <authorList>
            <person name="Parks D.H."/>
            <person name="Chuvochina M."/>
            <person name="Waite D.W."/>
            <person name="Rinke C."/>
            <person name="Skarshewski A."/>
            <person name="Chaumeil P.A."/>
            <person name="Hugenholtz P."/>
        </authorList>
    </citation>
    <scope>NUCLEOTIDE SEQUENCE [LARGE SCALE GENOMIC DNA]</scope>
    <source>
        <strain evidence="5">UBA8672</strain>
    </source>
</reference>
<name>A0A3D5Q8K8_FLESI</name>
<sequence>MALVNHLKTVEPFRNLPDGIADFLREKSIVKEYPKNKIIFSQYDKPTGYLYFINKGQVEIFSETSEGVEITVDNRSDGEYFGWTPIFTNEGYSAGARTSKDTQCLLIPKDIILEISRKYPIVSNFFNKAVLSRIRKLYQEVVKSHDIDHQAQIDAYPFQKKIGDIMTPKPLTASPEATASEIANIMTEKGISSILICDSTGKLLGIVTERDLVTKILSRNDEFCQKDMKASEFMTPNPYVMSSEDYMYEAAAFMLRHKIRHLPIVDNEELTGILSIRDLMKFRSQKSVLLIGKAKEAVKIENLKPIRDEIVSVAKVLLMENRSHVETMEIISYIHHNIIRRCFELVYEDMVNQGYKPPDIKYCFIIMGSGGRKEMLLGPDQDNGIIFEDFPDEKREEVDNFFIPFSEKLVNALDYLGYPLCKGNVMLSNPKWRGRLNDWKDKVAKWIETPEPQRVRYSSIFFDFFPLYGSPDLLNDLKTFILKEVYDNKLFLYKMMELDFKHKVPFGFLGRFVTSSEEEHKGELSVKENGSIFIVDCIRMYMLENSTYANTTLERLDKLYEKGVFTKATVDHIKAAFEYFTYIRLKNEIKLIEQGEKPDHYLDPYKLPKNEQELLKEAFKVADKLQDSTRRHFGKIVGL</sequence>
<dbReference type="SMART" id="SM00116">
    <property type="entry name" value="CBS"/>
    <property type="match status" value="2"/>
</dbReference>
<dbReference type="PROSITE" id="PS51371">
    <property type="entry name" value="CBS"/>
    <property type="match status" value="2"/>
</dbReference>
<dbReference type="InterPro" id="IPR000644">
    <property type="entry name" value="CBS_dom"/>
</dbReference>
<evidence type="ECO:0000259" key="3">
    <source>
        <dbReference type="PROSITE" id="PS50042"/>
    </source>
</evidence>
<dbReference type="EMBL" id="DPPF01000001">
    <property type="protein sequence ID" value="HCW92048.1"/>
    <property type="molecule type" value="Genomic_DNA"/>
</dbReference>
<dbReference type="PANTHER" id="PTHR43080">
    <property type="entry name" value="CBS DOMAIN-CONTAINING PROTEIN CBSX3, MITOCHONDRIAL"/>
    <property type="match status" value="1"/>
</dbReference>
<dbReference type="AlphaFoldDB" id="A0A3D5Q8K8"/>
<dbReference type="InterPro" id="IPR043519">
    <property type="entry name" value="NT_sf"/>
</dbReference>
<dbReference type="SMART" id="SM00100">
    <property type="entry name" value="cNMP"/>
    <property type="match status" value="1"/>
</dbReference>
<keyword evidence="1 2" id="KW-0129">CBS domain</keyword>
<dbReference type="Gene3D" id="3.10.580.10">
    <property type="entry name" value="CBS-domain"/>
    <property type="match status" value="1"/>
</dbReference>
<dbReference type="InterPro" id="IPR018821">
    <property type="entry name" value="DUF294_put_nucleoTrafse_sb-bd"/>
</dbReference>
<evidence type="ECO:0000259" key="4">
    <source>
        <dbReference type="PROSITE" id="PS51371"/>
    </source>
</evidence>
<dbReference type="PANTHER" id="PTHR43080:SF2">
    <property type="entry name" value="CBS DOMAIN-CONTAINING PROTEIN"/>
    <property type="match status" value="1"/>
</dbReference>
<dbReference type="InterPro" id="IPR046342">
    <property type="entry name" value="CBS_dom_sf"/>
</dbReference>
<evidence type="ECO:0000313" key="5">
    <source>
        <dbReference type="EMBL" id="HCW92048.1"/>
    </source>
</evidence>
<dbReference type="InterPro" id="IPR005105">
    <property type="entry name" value="GlnD_Uridyltrans_N"/>
</dbReference>
<dbReference type="SUPFAM" id="SSF81301">
    <property type="entry name" value="Nucleotidyltransferase"/>
    <property type="match status" value="1"/>
</dbReference>
<dbReference type="Pfam" id="PF03445">
    <property type="entry name" value="DUF294"/>
    <property type="match status" value="1"/>
</dbReference>
<evidence type="ECO:0000256" key="1">
    <source>
        <dbReference type="ARBA" id="ARBA00023122"/>
    </source>
</evidence>
<organism evidence="5 6">
    <name type="scientific">Flexistipes sinusarabici</name>
    <dbReference type="NCBI Taxonomy" id="2352"/>
    <lineage>
        <taxon>Bacteria</taxon>
        <taxon>Pseudomonadati</taxon>
        <taxon>Deferribacterota</taxon>
        <taxon>Deferribacteres</taxon>
        <taxon>Deferribacterales</taxon>
        <taxon>Flexistipitaceae</taxon>
        <taxon>Flexistipes</taxon>
    </lineage>
</organism>
<dbReference type="CDD" id="cd05401">
    <property type="entry name" value="NT_GlnE_GlnD_like"/>
    <property type="match status" value="1"/>
</dbReference>
<dbReference type="CDD" id="cd00038">
    <property type="entry name" value="CAP_ED"/>
    <property type="match status" value="1"/>
</dbReference>
<gene>
    <name evidence="5" type="ORF">DHM44_00025</name>
</gene>
<dbReference type="Proteomes" id="UP000262325">
    <property type="component" value="Unassembled WGS sequence"/>
</dbReference>
<dbReference type="Pfam" id="PF00027">
    <property type="entry name" value="cNMP_binding"/>
    <property type="match status" value="1"/>
</dbReference>
<dbReference type="InterPro" id="IPR051257">
    <property type="entry name" value="Diverse_CBS-Domain"/>
</dbReference>
<dbReference type="InterPro" id="IPR000595">
    <property type="entry name" value="cNMP-bd_dom"/>
</dbReference>
<feature type="domain" description="Cyclic nucleotide-binding" evidence="3">
    <location>
        <begin position="50"/>
        <end position="115"/>
    </location>
</feature>
<feature type="domain" description="CBS" evidence="4">
    <location>
        <begin position="166"/>
        <end position="222"/>
    </location>
</feature>
<feature type="domain" description="CBS" evidence="4">
    <location>
        <begin position="234"/>
        <end position="289"/>
    </location>
</feature>
<dbReference type="SUPFAM" id="SSF54631">
    <property type="entry name" value="CBS-domain pair"/>
    <property type="match status" value="1"/>
</dbReference>
<comment type="caution">
    <text evidence="5">The sequence shown here is derived from an EMBL/GenBank/DDBJ whole genome shotgun (WGS) entry which is preliminary data.</text>
</comment>
<protein>
    <submittedName>
        <fullName evidence="5">Cyclic nucleotide-binding protein</fullName>
    </submittedName>
</protein>
<dbReference type="InterPro" id="IPR018490">
    <property type="entry name" value="cNMP-bd_dom_sf"/>
</dbReference>
<dbReference type="SUPFAM" id="SSF51206">
    <property type="entry name" value="cAMP-binding domain-like"/>
    <property type="match status" value="1"/>
</dbReference>
<dbReference type="PROSITE" id="PS50042">
    <property type="entry name" value="CNMP_BINDING_3"/>
    <property type="match status" value="1"/>
</dbReference>
<dbReference type="InterPro" id="IPR014710">
    <property type="entry name" value="RmlC-like_jellyroll"/>
</dbReference>
<evidence type="ECO:0000256" key="2">
    <source>
        <dbReference type="PROSITE-ProRule" id="PRU00703"/>
    </source>
</evidence>
<dbReference type="Pfam" id="PF10335">
    <property type="entry name" value="DUF294_C"/>
    <property type="match status" value="1"/>
</dbReference>